<dbReference type="Proteomes" id="UP000011996">
    <property type="component" value="Unassembled WGS sequence"/>
</dbReference>
<comment type="caution">
    <text evidence="1">The sequence shown here is derived from an EMBL/GenBank/DDBJ whole genome shotgun (WGS) entry which is preliminary data.</text>
</comment>
<protein>
    <submittedName>
        <fullName evidence="1">Uncharacterized protein</fullName>
    </submittedName>
</protein>
<reference evidence="1 2" key="1">
    <citation type="journal article" date="2013" name="Mar. Genomics">
        <title>Expression of sulfatases in Rhodopirellula baltica and the diversity of sulfatases in the genus Rhodopirellula.</title>
        <authorList>
            <person name="Wegner C.E."/>
            <person name="Richter-Heitmann T."/>
            <person name="Klindworth A."/>
            <person name="Klockow C."/>
            <person name="Richter M."/>
            <person name="Achstetter T."/>
            <person name="Glockner F.O."/>
            <person name="Harder J."/>
        </authorList>
    </citation>
    <scope>NUCLEOTIDE SEQUENCE [LARGE SCALE GENOMIC DNA]</scope>
    <source>
        <strain evidence="1 2">SH398</strain>
    </source>
</reference>
<dbReference type="PATRIC" id="fig|1263868.3.peg.1007"/>
<gene>
    <name evidence="1" type="ORF">RESH_00931</name>
</gene>
<organism evidence="1 2">
    <name type="scientific">Rhodopirellula europaea SH398</name>
    <dbReference type="NCBI Taxonomy" id="1263868"/>
    <lineage>
        <taxon>Bacteria</taxon>
        <taxon>Pseudomonadati</taxon>
        <taxon>Planctomycetota</taxon>
        <taxon>Planctomycetia</taxon>
        <taxon>Pirellulales</taxon>
        <taxon>Pirellulaceae</taxon>
        <taxon>Rhodopirellula</taxon>
    </lineage>
</organism>
<evidence type="ECO:0000313" key="2">
    <source>
        <dbReference type="Proteomes" id="UP000011996"/>
    </source>
</evidence>
<dbReference type="STRING" id="1263868.RESH_00931"/>
<proteinExistence type="predicted"/>
<name>M5SAD9_9BACT</name>
<dbReference type="EMBL" id="ANOF01000034">
    <property type="protein sequence ID" value="EMI28456.1"/>
    <property type="molecule type" value="Genomic_DNA"/>
</dbReference>
<sequence length="57" mass="6406">MKFDNAGDYFGGVCSNTIQAAFYSASLARRLAEGLDAPFLFLQQRLMFPISVAWVNW</sequence>
<dbReference type="AlphaFoldDB" id="M5SAD9"/>
<evidence type="ECO:0000313" key="1">
    <source>
        <dbReference type="EMBL" id="EMI28456.1"/>
    </source>
</evidence>
<accession>M5SAD9</accession>